<gene>
    <name evidence="1" type="ORF">S01H4_12414</name>
</gene>
<proteinExistence type="predicted"/>
<comment type="caution">
    <text evidence="1">The sequence shown here is derived from an EMBL/GenBank/DDBJ whole genome shotgun (WGS) entry which is preliminary data.</text>
</comment>
<evidence type="ECO:0000313" key="1">
    <source>
        <dbReference type="EMBL" id="GAG63473.1"/>
    </source>
</evidence>
<dbReference type="AlphaFoldDB" id="X0ZSU9"/>
<reference evidence="1" key="1">
    <citation type="journal article" date="2014" name="Front. Microbiol.">
        <title>High frequency of phylogenetically diverse reductive dehalogenase-homologous genes in deep subseafloor sedimentary metagenomes.</title>
        <authorList>
            <person name="Kawai M."/>
            <person name="Futagami T."/>
            <person name="Toyoda A."/>
            <person name="Takaki Y."/>
            <person name="Nishi S."/>
            <person name="Hori S."/>
            <person name="Arai W."/>
            <person name="Tsubouchi T."/>
            <person name="Morono Y."/>
            <person name="Uchiyama I."/>
            <person name="Ito T."/>
            <person name="Fujiyama A."/>
            <person name="Inagaki F."/>
            <person name="Takami H."/>
        </authorList>
    </citation>
    <scope>NUCLEOTIDE SEQUENCE</scope>
    <source>
        <strain evidence="1">Expedition CK06-06</strain>
    </source>
</reference>
<sequence length="96" mass="11216">FLSLMTPPGTVIFNKKVKGEFKEMNSTNILKELRYFIEHIDFHNSDKANCVFRSNHASNYLPIKGVLDRDKEKILTLINYGLTHNDVLRPEFYRGL</sequence>
<organism evidence="1">
    <name type="scientific">marine sediment metagenome</name>
    <dbReference type="NCBI Taxonomy" id="412755"/>
    <lineage>
        <taxon>unclassified sequences</taxon>
        <taxon>metagenomes</taxon>
        <taxon>ecological metagenomes</taxon>
    </lineage>
</organism>
<accession>X0ZSU9</accession>
<protein>
    <recommendedName>
        <fullName evidence="2">Radical SAM C-terminal extension domain-containing protein</fullName>
    </recommendedName>
</protein>
<evidence type="ECO:0008006" key="2">
    <source>
        <dbReference type="Google" id="ProtNLM"/>
    </source>
</evidence>
<dbReference type="EMBL" id="BART01005266">
    <property type="protein sequence ID" value="GAG63473.1"/>
    <property type="molecule type" value="Genomic_DNA"/>
</dbReference>
<name>X0ZSU9_9ZZZZ</name>
<feature type="non-terminal residue" evidence="1">
    <location>
        <position position="1"/>
    </location>
</feature>